<evidence type="ECO:0008006" key="11">
    <source>
        <dbReference type="Google" id="ProtNLM"/>
    </source>
</evidence>
<organism evidence="9 10">
    <name type="scientific">Kaistella jeonii</name>
    <dbReference type="NCBI Taxonomy" id="266749"/>
    <lineage>
        <taxon>Bacteria</taxon>
        <taxon>Pseudomonadati</taxon>
        <taxon>Bacteroidota</taxon>
        <taxon>Flavobacteriia</taxon>
        <taxon>Flavobacteriales</taxon>
        <taxon>Weeksellaceae</taxon>
        <taxon>Chryseobacterium group</taxon>
        <taxon>Kaistella</taxon>
    </lineage>
</organism>
<evidence type="ECO:0000256" key="4">
    <source>
        <dbReference type="ARBA" id="ARBA00023136"/>
    </source>
</evidence>
<evidence type="ECO:0000259" key="8">
    <source>
        <dbReference type="Pfam" id="PF14322"/>
    </source>
</evidence>
<feature type="chain" id="PRO_5002131291" description="RagB/SusD family nutrient uptake outer membrane protein" evidence="6">
    <location>
        <begin position="22"/>
        <end position="462"/>
    </location>
</feature>
<dbReference type="STRING" id="266749.SAMN05421876_11613"/>
<evidence type="ECO:0000313" key="10">
    <source>
        <dbReference type="Proteomes" id="UP000031473"/>
    </source>
</evidence>
<reference evidence="9 10" key="1">
    <citation type="submission" date="2014-10" db="EMBL/GenBank/DDBJ databases">
        <title>Kaistella jeonii genome.</title>
        <authorList>
            <person name="Clayton J.T."/>
            <person name="Newman J.D."/>
        </authorList>
    </citation>
    <scope>NUCLEOTIDE SEQUENCE [LARGE SCALE GENOMIC DNA]</scope>
    <source>
        <strain evidence="9 10">DSM 17048</strain>
    </source>
</reference>
<gene>
    <name evidence="9" type="ORF">OA86_14065</name>
</gene>
<dbReference type="SUPFAM" id="SSF48452">
    <property type="entry name" value="TPR-like"/>
    <property type="match status" value="1"/>
</dbReference>
<keyword evidence="3 6" id="KW-0732">Signal</keyword>
<accession>A0A0C1EYX1</accession>
<evidence type="ECO:0000256" key="5">
    <source>
        <dbReference type="ARBA" id="ARBA00023237"/>
    </source>
</evidence>
<dbReference type="Pfam" id="PF14322">
    <property type="entry name" value="SusD-like_3"/>
    <property type="match status" value="1"/>
</dbReference>
<keyword evidence="10" id="KW-1185">Reference proteome</keyword>
<dbReference type="EMBL" id="JSYL01000015">
    <property type="protein sequence ID" value="KIA86032.1"/>
    <property type="molecule type" value="Genomic_DNA"/>
</dbReference>
<dbReference type="OrthoDB" id="653598at2"/>
<dbReference type="Pfam" id="PF07980">
    <property type="entry name" value="SusD_RagB"/>
    <property type="match status" value="1"/>
</dbReference>
<sequence>MKKYMLLLVGSLLLFSCRDYLDVVPKGYVIPTTVADYGLLLIGGDSGPNVTGNEQVLHYSNDNFYLSSTEVGNVNNPLNTNFALYSWSDYRYADPTVANSAWNDAYRNIYTFNKIIEEVDGATLAAGDTEELRRKIKAQAYYGRAYEYLFLVNTFSKQYTASSAGTDLGVPLVLKADVTQKLPSRGTVAFVYTQIINDLNIAIKNLPDNSDIKLLPTVAAGYALLARTNIYKSDYENAKKYAEMALAKNSTLVDYTQPSFSNDNLSIKLNEQYATHSMNQPGNGYLSEDAVSIFPQDGSDIRLTEQFIENPVIINGETVIKYIMGSYDYNFKGTTSVSVPEMYITLAEAEARLGNADTAINLLNSLRDKRVLDNVQLSTDDFPTATALTKFCLEERRREMIYTNTRLFDLKRENLESAFAKTAIHKVQGNNNITITAEANSRKLIMPIPAQVLKFNPDMPQN</sequence>
<evidence type="ECO:0000256" key="1">
    <source>
        <dbReference type="ARBA" id="ARBA00004442"/>
    </source>
</evidence>
<name>A0A0C1EYX1_9FLAO</name>
<dbReference type="Proteomes" id="UP000031473">
    <property type="component" value="Unassembled WGS sequence"/>
</dbReference>
<evidence type="ECO:0000256" key="6">
    <source>
        <dbReference type="SAM" id="SignalP"/>
    </source>
</evidence>
<dbReference type="RefSeq" id="WP_039354531.1">
    <property type="nucleotide sequence ID" value="NZ_FOLA01000016.1"/>
</dbReference>
<keyword evidence="4" id="KW-0472">Membrane</keyword>
<dbReference type="InterPro" id="IPR033985">
    <property type="entry name" value="SusD-like_N"/>
</dbReference>
<dbReference type="AlphaFoldDB" id="A0A0C1EYX1"/>
<evidence type="ECO:0000256" key="3">
    <source>
        <dbReference type="ARBA" id="ARBA00022729"/>
    </source>
</evidence>
<dbReference type="GO" id="GO:0009279">
    <property type="term" value="C:cell outer membrane"/>
    <property type="evidence" value="ECO:0007669"/>
    <property type="project" value="UniProtKB-SubCell"/>
</dbReference>
<protein>
    <recommendedName>
        <fullName evidence="11">RagB/SusD family nutrient uptake outer membrane protein</fullName>
    </recommendedName>
</protein>
<evidence type="ECO:0000313" key="9">
    <source>
        <dbReference type="EMBL" id="KIA86032.1"/>
    </source>
</evidence>
<comment type="similarity">
    <text evidence="2">Belongs to the SusD family.</text>
</comment>
<dbReference type="Gene3D" id="1.25.40.390">
    <property type="match status" value="2"/>
</dbReference>
<feature type="domain" description="SusD-like N-terminal" evidence="8">
    <location>
        <begin position="59"/>
        <end position="227"/>
    </location>
</feature>
<feature type="signal peptide" evidence="6">
    <location>
        <begin position="1"/>
        <end position="21"/>
    </location>
</feature>
<keyword evidence="5" id="KW-0998">Cell outer membrane</keyword>
<comment type="caution">
    <text evidence="9">The sequence shown here is derived from an EMBL/GenBank/DDBJ whole genome shotgun (WGS) entry which is preliminary data.</text>
</comment>
<proteinExistence type="inferred from homology"/>
<evidence type="ECO:0000256" key="2">
    <source>
        <dbReference type="ARBA" id="ARBA00006275"/>
    </source>
</evidence>
<evidence type="ECO:0000259" key="7">
    <source>
        <dbReference type="Pfam" id="PF07980"/>
    </source>
</evidence>
<feature type="domain" description="RagB/SusD" evidence="7">
    <location>
        <begin position="341"/>
        <end position="462"/>
    </location>
</feature>
<dbReference type="InterPro" id="IPR012944">
    <property type="entry name" value="SusD_RagB_dom"/>
</dbReference>
<comment type="subcellular location">
    <subcellularLocation>
        <location evidence="1">Cell outer membrane</location>
    </subcellularLocation>
</comment>
<dbReference type="InterPro" id="IPR011990">
    <property type="entry name" value="TPR-like_helical_dom_sf"/>
</dbReference>
<dbReference type="PROSITE" id="PS51257">
    <property type="entry name" value="PROKAR_LIPOPROTEIN"/>
    <property type="match status" value="1"/>
</dbReference>